<dbReference type="Proteomes" id="UP001596282">
    <property type="component" value="Unassembled WGS sequence"/>
</dbReference>
<gene>
    <name evidence="1" type="ORF">ACFP5Y_07580</name>
</gene>
<evidence type="ECO:0000313" key="1">
    <source>
        <dbReference type="EMBL" id="MFC6181076.1"/>
    </source>
</evidence>
<accession>A0ABW1S038</accession>
<reference evidence="2" key="1">
    <citation type="journal article" date="2019" name="Int. J. Syst. Evol. Microbiol.">
        <title>The Global Catalogue of Microorganisms (GCM) 10K type strain sequencing project: providing services to taxonomists for standard genome sequencing and annotation.</title>
        <authorList>
            <consortium name="The Broad Institute Genomics Platform"/>
            <consortium name="The Broad Institute Genome Sequencing Center for Infectious Disease"/>
            <person name="Wu L."/>
            <person name="Ma J."/>
        </authorList>
    </citation>
    <scope>NUCLEOTIDE SEQUENCE [LARGE SCALE GENOMIC DNA]</scope>
    <source>
        <strain evidence="2">CCM 8933</strain>
    </source>
</reference>
<name>A0ABW1S038_9LACO</name>
<keyword evidence="2" id="KW-1185">Reference proteome</keyword>
<evidence type="ECO:0000313" key="2">
    <source>
        <dbReference type="Proteomes" id="UP001596282"/>
    </source>
</evidence>
<sequence length="138" mass="16301">MNRELWQFMQARFQTKFRFRNEFESTLTLKILLRLVTEHTESLLLTRHDVETMLGQSLDAPNIRRAYFPKQTMTMLETALDELSTLSIIVQAQVGRVRYPVFHSVQIDQVCDRIVFNLNIDVLPQLNQWSTELISESR</sequence>
<comment type="caution">
    <text evidence="1">The sequence shown here is derived from an EMBL/GenBank/DDBJ whole genome shotgun (WGS) entry which is preliminary data.</text>
</comment>
<organism evidence="1 2">
    <name type="scientific">Lactiplantibacillus daowaiensis</name>
    <dbReference type="NCBI Taxonomy" id="2559918"/>
    <lineage>
        <taxon>Bacteria</taxon>
        <taxon>Bacillati</taxon>
        <taxon>Bacillota</taxon>
        <taxon>Bacilli</taxon>
        <taxon>Lactobacillales</taxon>
        <taxon>Lactobacillaceae</taxon>
        <taxon>Lactiplantibacillus</taxon>
    </lineage>
</organism>
<dbReference type="EMBL" id="JBHSSC010000032">
    <property type="protein sequence ID" value="MFC6181076.1"/>
    <property type="molecule type" value="Genomic_DNA"/>
</dbReference>
<dbReference type="RefSeq" id="WP_223876684.1">
    <property type="nucleotide sequence ID" value="NZ_BJDJ01000026.1"/>
</dbReference>
<proteinExistence type="predicted"/>
<protein>
    <submittedName>
        <fullName evidence="1">Uncharacterized protein</fullName>
    </submittedName>
</protein>